<feature type="transmembrane region" description="Helical" evidence="8">
    <location>
        <begin position="144"/>
        <end position="169"/>
    </location>
</feature>
<dbReference type="PANTHER" id="PTHR43341">
    <property type="entry name" value="AMINO ACID PERMEASE"/>
    <property type="match status" value="1"/>
</dbReference>
<evidence type="ECO:0000313" key="11">
    <source>
        <dbReference type="Proteomes" id="UP000054771"/>
    </source>
</evidence>
<feature type="region of interest" description="Disordered" evidence="7">
    <location>
        <begin position="1"/>
        <end position="23"/>
    </location>
</feature>
<dbReference type="InterPro" id="IPR004841">
    <property type="entry name" value="AA-permease/SLC12A_dom"/>
</dbReference>
<feature type="transmembrane region" description="Helical" evidence="8">
    <location>
        <begin position="175"/>
        <end position="197"/>
    </location>
</feature>
<comment type="subcellular location">
    <subcellularLocation>
        <location evidence="1">Membrane</location>
        <topology evidence="1">Multi-pass membrane protein</topology>
    </subcellularLocation>
</comment>
<dbReference type="Proteomes" id="UP000054771">
    <property type="component" value="Unassembled WGS sequence"/>
</dbReference>
<feature type="transmembrane region" description="Helical" evidence="8">
    <location>
        <begin position="501"/>
        <end position="521"/>
    </location>
</feature>
<proteinExistence type="predicted"/>
<keyword evidence="2" id="KW-0813">Transport</keyword>
<evidence type="ECO:0000256" key="8">
    <source>
        <dbReference type="SAM" id="Phobius"/>
    </source>
</evidence>
<dbReference type="FunFam" id="1.20.1740.10:FF:000017">
    <property type="entry name" value="Amino acid permease"/>
    <property type="match status" value="1"/>
</dbReference>
<keyword evidence="3 8" id="KW-0812">Transmembrane</keyword>
<dbReference type="STRING" id="454130.A0A0U5H964"/>
<feature type="transmembrane region" description="Helical" evidence="8">
    <location>
        <begin position="465"/>
        <end position="489"/>
    </location>
</feature>
<keyword evidence="6 8" id="KW-0472">Membrane</keyword>
<feature type="domain" description="Amino acid permease/ SLC12A" evidence="9">
    <location>
        <begin position="66"/>
        <end position="526"/>
    </location>
</feature>
<feature type="transmembrane region" description="Helical" evidence="8">
    <location>
        <begin position="100"/>
        <end position="123"/>
    </location>
</feature>
<keyword evidence="11" id="KW-1185">Reference proteome</keyword>
<keyword evidence="4" id="KW-0029">Amino-acid transport</keyword>
<keyword evidence="5 8" id="KW-1133">Transmembrane helix</keyword>
<evidence type="ECO:0000256" key="7">
    <source>
        <dbReference type="SAM" id="MobiDB-lite"/>
    </source>
</evidence>
<dbReference type="PIRSF" id="PIRSF006060">
    <property type="entry name" value="AA_transporter"/>
    <property type="match status" value="1"/>
</dbReference>
<reference evidence="11" key="1">
    <citation type="journal article" date="2016" name="Genome Announc.">
        <title>Draft genome sequences of fungus Aspergillus calidoustus.</title>
        <authorList>
            <person name="Horn F."/>
            <person name="Linde J."/>
            <person name="Mattern D.J."/>
            <person name="Walther G."/>
            <person name="Guthke R."/>
            <person name="Scherlach K."/>
            <person name="Martin K."/>
            <person name="Brakhage A.A."/>
            <person name="Petzke L."/>
            <person name="Valiante V."/>
        </authorList>
    </citation>
    <scope>NUCLEOTIDE SEQUENCE [LARGE SCALE GENOMIC DNA]</scope>
    <source>
        <strain evidence="11">SF006504</strain>
    </source>
</reference>
<organism evidence="10 11">
    <name type="scientific">Aspergillus calidoustus</name>
    <dbReference type="NCBI Taxonomy" id="454130"/>
    <lineage>
        <taxon>Eukaryota</taxon>
        <taxon>Fungi</taxon>
        <taxon>Dikarya</taxon>
        <taxon>Ascomycota</taxon>
        <taxon>Pezizomycotina</taxon>
        <taxon>Eurotiomycetes</taxon>
        <taxon>Eurotiomycetidae</taxon>
        <taxon>Eurotiales</taxon>
        <taxon>Aspergillaceae</taxon>
        <taxon>Aspergillus</taxon>
        <taxon>Aspergillus subgen. Nidulantes</taxon>
    </lineage>
</organism>
<evidence type="ECO:0000256" key="2">
    <source>
        <dbReference type="ARBA" id="ARBA00022448"/>
    </source>
</evidence>
<feature type="transmembrane region" description="Helical" evidence="8">
    <location>
        <begin position="347"/>
        <end position="367"/>
    </location>
</feature>
<evidence type="ECO:0000256" key="5">
    <source>
        <dbReference type="ARBA" id="ARBA00022989"/>
    </source>
</evidence>
<feature type="transmembrane region" description="Helical" evidence="8">
    <location>
        <begin position="293"/>
        <end position="312"/>
    </location>
</feature>
<feature type="compositionally biased region" description="Basic and acidic residues" evidence="7">
    <location>
        <begin position="1"/>
        <end position="11"/>
    </location>
</feature>
<evidence type="ECO:0000256" key="1">
    <source>
        <dbReference type="ARBA" id="ARBA00004141"/>
    </source>
</evidence>
<feature type="transmembrane region" description="Helical" evidence="8">
    <location>
        <begin position="69"/>
        <end position="88"/>
    </location>
</feature>
<evidence type="ECO:0000256" key="6">
    <source>
        <dbReference type="ARBA" id="ARBA00023136"/>
    </source>
</evidence>
<evidence type="ECO:0000259" key="9">
    <source>
        <dbReference type="Pfam" id="PF00324"/>
    </source>
</evidence>
<feature type="transmembrane region" description="Helical" evidence="8">
    <location>
        <begin position="392"/>
        <end position="409"/>
    </location>
</feature>
<accession>A0A0U5H964</accession>
<dbReference type="Gene3D" id="1.20.1740.10">
    <property type="entry name" value="Amino acid/polyamine transporter I"/>
    <property type="match status" value="1"/>
</dbReference>
<gene>
    <name evidence="10" type="ORF">ASPCAL13807</name>
</gene>
<dbReference type="Pfam" id="PF00324">
    <property type="entry name" value="AA_permease"/>
    <property type="match status" value="1"/>
</dbReference>
<evidence type="ECO:0000256" key="4">
    <source>
        <dbReference type="ARBA" id="ARBA00022970"/>
    </source>
</evidence>
<dbReference type="GO" id="GO:0016020">
    <property type="term" value="C:membrane"/>
    <property type="evidence" value="ECO:0007669"/>
    <property type="project" value="UniProtKB-SubCell"/>
</dbReference>
<dbReference type="EMBL" id="CDMC01000020">
    <property type="protein sequence ID" value="CEL10692.1"/>
    <property type="molecule type" value="Genomic_DNA"/>
</dbReference>
<sequence length="567" mass="62218">MGAEEPKKGPADVETGPAPPPAYVQDGQIHSYEDEDFLTRNGLNFKSFQRRPADYVELPRRMKTRHMHMIAIGGSIGAGFFVGSGSALNTGGPASLFLDFTIIGIMIFNVVYALGELSIMYPITGGFYTYSSRFIDPSWGFAMGWNYVFQWAIIVPLELTVAGLTIEYWGVDISVAVWITVFLVAIIVLNIFGSLGYAEEEFWSSCLKLGAIIVFMIIALVLVLGGGPSGHKYDEYFGARYWYNPGAFKNGFKGFCSVFVTAAFSFSGTELVGLAAAESENPTKSLPGAIKQVFWRITLFYIVGLTFIGLLVSSEDERLLGSGYIDVSASPFVIVGKDAGLNGYDSFMNVIILVSVLSIGVSGVYGASRTLTALAEQGYAPKVFTYVDRSGRPLWSVLIIILFGVLGYVNVDSSGEEVFAWLQALSGLAALFTWGSICLAHIRFRKAWAYHGHTLDEIPFHAVGGVYGSYLGLFLIFIVLAAQFFVAIAPPGGGLNDAEGFFKSYLALPVVLFFWACGYLWKRQGWLRTAQIDVDSGRREIDWELINAERARVAALPKWRRIINLII</sequence>
<evidence type="ECO:0000256" key="3">
    <source>
        <dbReference type="ARBA" id="ARBA00022692"/>
    </source>
</evidence>
<dbReference type="InterPro" id="IPR004840">
    <property type="entry name" value="Amino_acid_permease_CS"/>
</dbReference>
<dbReference type="PROSITE" id="PS00218">
    <property type="entry name" value="AMINO_ACID_PERMEASE_1"/>
    <property type="match status" value="1"/>
</dbReference>
<feature type="transmembrane region" description="Helical" evidence="8">
    <location>
        <begin position="421"/>
        <end position="444"/>
    </location>
</feature>
<protein>
    <submittedName>
        <fullName evidence="10">Putative Amino-acid permease inda1</fullName>
    </submittedName>
</protein>
<feature type="transmembrane region" description="Helical" evidence="8">
    <location>
        <begin position="251"/>
        <end position="272"/>
    </location>
</feature>
<name>A0A0U5H964_ASPCI</name>
<dbReference type="AlphaFoldDB" id="A0A0U5H964"/>
<dbReference type="OMA" id="KSYLAMP"/>
<evidence type="ECO:0000313" key="10">
    <source>
        <dbReference type="EMBL" id="CEL10692.1"/>
    </source>
</evidence>
<dbReference type="GO" id="GO:0015171">
    <property type="term" value="F:amino acid transmembrane transporter activity"/>
    <property type="evidence" value="ECO:0007669"/>
    <property type="project" value="TreeGrafter"/>
</dbReference>
<dbReference type="OrthoDB" id="3900342at2759"/>
<feature type="transmembrane region" description="Helical" evidence="8">
    <location>
        <begin position="209"/>
        <end position="231"/>
    </location>
</feature>
<dbReference type="InterPro" id="IPR050524">
    <property type="entry name" value="APC_YAT"/>
</dbReference>
<dbReference type="PANTHER" id="PTHR43341:SF12">
    <property type="entry name" value="AMINO ACID TRANSPORTER (EUROFUNG)"/>
    <property type="match status" value="1"/>
</dbReference>